<organism evidence="1 2">
    <name type="scientific">Proteiniphilum acetatigenes</name>
    <dbReference type="NCBI Taxonomy" id="294710"/>
    <lineage>
        <taxon>Bacteria</taxon>
        <taxon>Pseudomonadati</taxon>
        <taxon>Bacteroidota</taxon>
        <taxon>Bacteroidia</taxon>
        <taxon>Bacteroidales</taxon>
        <taxon>Dysgonomonadaceae</taxon>
        <taxon>Proteiniphilum</taxon>
    </lineage>
</organism>
<comment type="caution">
    <text evidence="1">The sequence shown here is derived from an EMBL/GenBank/DDBJ whole genome shotgun (WGS) entry which is preliminary data.</text>
</comment>
<reference evidence="2" key="1">
    <citation type="journal article" date="2015" name="MBio">
        <title>Genome-Resolved Metagenomic Analysis Reveals Roles for Candidate Phyla and Other Microbial Community Members in Biogeochemical Transformations in Oil Reservoirs.</title>
        <authorList>
            <person name="Hu P."/>
            <person name="Tom L."/>
            <person name="Singh A."/>
            <person name="Thomas B.C."/>
            <person name="Baker B.J."/>
            <person name="Piceno Y.M."/>
            <person name="Andersen G.L."/>
            <person name="Banfield J.F."/>
        </authorList>
    </citation>
    <scope>NUCLEOTIDE SEQUENCE [LARGE SCALE GENOMIC DNA]</scope>
</reference>
<gene>
    <name evidence="1" type="ORF">XD92_1437</name>
</gene>
<dbReference type="AlphaFoldDB" id="A0A101HFU8"/>
<name>A0A101HFU8_9BACT</name>
<dbReference type="EMBL" id="LGGN01000334">
    <property type="protein sequence ID" value="KUK75944.1"/>
    <property type="molecule type" value="Genomic_DNA"/>
</dbReference>
<protein>
    <submittedName>
        <fullName evidence="1">Uncharacterized protein</fullName>
    </submittedName>
</protein>
<evidence type="ECO:0000313" key="1">
    <source>
        <dbReference type="EMBL" id="KUK75944.1"/>
    </source>
</evidence>
<accession>A0A101HFU8</accession>
<sequence length="428" mass="50365">MNQSDTEKKLTVIRTQISNRALKEAIEGIRALTADWQNWSLTQQLNELENNYRYMLHYFLKGNKDPEQKNIYRRLIRDLYSVADDTASELMLRESSSLFYDKMRTMRLHTPRSLDELREEIARENDTYSFISLLEEGPEKERRLRENRTTYEKMLQELFYHIFAAPRANAEMSAELNRFVQDERMPLQAKALFVSALTMNLLQQFDAAKVELLLDLSKEAEPQVATRSIVGIIPLIQLYSERWPLYPSLENRFQLLADDKLFSRRFMTAVTGYIQAHETEKITRRLTEEILPEMMKLSPIIGKKIRLDEWMGESGLDEKNPEWQKLLDETGLSDKLQEFSNLQMEGADVFHSTFSNLKSYPFFQEMSNWFLLFEPQHSSLATLFSDKSEGMSLIDIMTRSSMICSSDKYSLCFSMMMMPEQYRRMMIS</sequence>
<proteinExistence type="predicted"/>
<feature type="non-terminal residue" evidence="1">
    <location>
        <position position="428"/>
    </location>
</feature>
<dbReference type="Proteomes" id="UP000053860">
    <property type="component" value="Unassembled WGS sequence"/>
</dbReference>
<evidence type="ECO:0000313" key="2">
    <source>
        <dbReference type="Proteomes" id="UP000053860"/>
    </source>
</evidence>